<evidence type="ECO:0000313" key="2">
    <source>
        <dbReference type="EMBL" id="MBP2706741.1"/>
    </source>
</evidence>
<gene>
    <name evidence="2" type="ORF">JOL79_23320</name>
</gene>
<dbReference type="Proteomes" id="UP000674234">
    <property type="component" value="Unassembled WGS sequence"/>
</dbReference>
<dbReference type="AlphaFoldDB" id="A0A940WJM0"/>
<sequence>MKLAEALALRADAARRAEQLRARIAASARYQEGEAPAEDAAALLAEADEVLGELESLIRRINRTNASTRLETGGTLTDALARRDVLRLRHATVTSAAGAAAGDGQRGFRQLRSELKMIPALPVAALRAQADDFARQLREVDTLIQRTNWEVDLLD</sequence>
<accession>A0A940WJM0</accession>
<reference evidence="2" key="1">
    <citation type="submission" date="2021-02" db="EMBL/GenBank/DDBJ databases">
        <title>Draft genome sequence of Microbispora sp. RL4-1S isolated from rice leaves in Thailand.</title>
        <authorList>
            <person name="Muangham S."/>
            <person name="Duangmal K."/>
        </authorList>
    </citation>
    <scope>NUCLEOTIDE SEQUENCE</scope>
    <source>
        <strain evidence="2">RL4-1S</strain>
    </source>
</reference>
<evidence type="ECO:0000256" key="1">
    <source>
        <dbReference type="SAM" id="Coils"/>
    </source>
</evidence>
<dbReference type="Pfam" id="PF20935">
    <property type="entry name" value="DUF6847"/>
    <property type="match status" value="1"/>
</dbReference>
<evidence type="ECO:0000313" key="3">
    <source>
        <dbReference type="Proteomes" id="UP000674234"/>
    </source>
</evidence>
<protein>
    <submittedName>
        <fullName evidence="2">DIP1984 family protein</fullName>
    </submittedName>
</protein>
<dbReference type="Gene3D" id="6.10.320.10">
    <property type="match status" value="1"/>
</dbReference>
<dbReference type="InterPro" id="IPR047741">
    <property type="entry name" value="DIP1984-like"/>
</dbReference>
<name>A0A940WJM0_9ACTN</name>
<organism evidence="2 3">
    <name type="scientific">Microbispora oryzae</name>
    <dbReference type="NCBI Taxonomy" id="2806554"/>
    <lineage>
        <taxon>Bacteria</taxon>
        <taxon>Bacillati</taxon>
        <taxon>Actinomycetota</taxon>
        <taxon>Actinomycetes</taxon>
        <taxon>Streptosporangiales</taxon>
        <taxon>Streptosporangiaceae</taxon>
        <taxon>Microbispora</taxon>
    </lineage>
</organism>
<feature type="coiled-coil region" evidence="1">
    <location>
        <begin position="3"/>
        <end position="64"/>
    </location>
</feature>
<proteinExistence type="predicted"/>
<keyword evidence="1" id="KW-0175">Coiled coil</keyword>
<comment type="caution">
    <text evidence="2">The sequence shown here is derived from an EMBL/GenBank/DDBJ whole genome shotgun (WGS) entry which is preliminary data.</text>
</comment>
<dbReference type="NCBIfam" id="NF038048">
    <property type="entry name" value="DIP1984_fam"/>
    <property type="match status" value="1"/>
</dbReference>
<dbReference type="RefSeq" id="WP_210158025.1">
    <property type="nucleotide sequence ID" value="NZ_JAFCNB010000014.1"/>
</dbReference>
<keyword evidence="3" id="KW-1185">Reference proteome</keyword>
<dbReference type="EMBL" id="JAFCNB010000014">
    <property type="protein sequence ID" value="MBP2706741.1"/>
    <property type="molecule type" value="Genomic_DNA"/>
</dbReference>